<evidence type="ECO:0000259" key="3">
    <source>
        <dbReference type="Pfam" id="PF19040"/>
    </source>
</evidence>
<feature type="domain" description="Acyltransferase 3" evidence="2">
    <location>
        <begin position="16"/>
        <end position="345"/>
    </location>
</feature>
<evidence type="ECO:0000313" key="4">
    <source>
        <dbReference type="EMBL" id="MDR7329637.1"/>
    </source>
</evidence>
<dbReference type="Pfam" id="PF01757">
    <property type="entry name" value="Acyl_transf_3"/>
    <property type="match status" value="1"/>
</dbReference>
<feature type="transmembrane region" description="Helical" evidence="1">
    <location>
        <begin position="81"/>
        <end position="100"/>
    </location>
</feature>
<feature type="transmembrane region" description="Helical" evidence="1">
    <location>
        <begin position="380"/>
        <end position="403"/>
    </location>
</feature>
<dbReference type="EMBL" id="JAVDXZ010000001">
    <property type="protein sequence ID" value="MDR7329637.1"/>
    <property type="molecule type" value="Genomic_DNA"/>
</dbReference>
<dbReference type="PANTHER" id="PTHR23028:SF53">
    <property type="entry name" value="ACYL_TRANSF_3 DOMAIN-CONTAINING PROTEIN"/>
    <property type="match status" value="1"/>
</dbReference>
<feature type="transmembrane region" description="Helical" evidence="1">
    <location>
        <begin position="302"/>
        <end position="322"/>
    </location>
</feature>
<proteinExistence type="predicted"/>
<sequence length="713" mass="76440">MTSSSPVARSSTYRPDLDGLRGVAIALVVIYHVFVGRVSGGVDIFLLLSGYFFLGSQLRYAGRRHASLNPWWPIWRTLRRLVPALAVVMFATLPLLYLFAPQMLTRELGGQVTAALLYHLNWELIGQEADYAAASADTSPLQHLWSMSVQGQFYLGAIVFALAFAWLVKRRSWTAEDVRTVAGPLLAVATLASFLWAARHGWIGTQGSYYSTFARSWELTLGALLALYLPLLKVPERIAGPLPGIGLVIVALTGLLIPTSLAFPGPAALLPLGGAVLVILGGGRGRVARMLASRPAIWLGDIAYSLYLWHWPLLIIGTAAVGATSPPWWLGTAVVAVSLLLADLTHRLVEAPLRQRTRRPTREDRPLAAARASLRRPAGALRAGGGLLVAGLAAALLAFPPAWSDYLDQLGERDMDPRLYPGARVLAGAPAFDAPPSPDPAVIAGIYPQPGHDSCMVFTPEAPDHYATTDRWGGPCIYGDPDAQRTVVIAGGSHAEPWTEPLDALGRQHGFQVIPFLRQECPIVLGDAPEVSRACAEWSAGAVRLMVSMAPDVVVSTSTRPVGPGGVGPDVAPAGYRHFWEALDDAGIPFIGLRDNPWTTTPAGEVDDPNYCMLRVRDGGAGCTSSTDPVSACSLPRTAVYAEEDPAAAVLADHRLAQAVDTADWFCTADACPPVIGNIPVMRDQNHISNAYALSAADLLWPHLERAFNLPRP</sequence>
<protein>
    <submittedName>
        <fullName evidence="4">Peptidoglycan/LPS O-acetylase OafA/YrhL</fullName>
    </submittedName>
</protein>
<dbReference type="InterPro" id="IPR043968">
    <property type="entry name" value="SGNH"/>
</dbReference>
<dbReference type="PANTHER" id="PTHR23028">
    <property type="entry name" value="ACETYLTRANSFERASE"/>
    <property type="match status" value="1"/>
</dbReference>
<evidence type="ECO:0000313" key="5">
    <source>
        <dbReference type="Proteomes" id="UP001180840"/>
    </source>
</evidence>
<keyword evidence="1" id="KW-0472">Membrane</keyword>
<organism evidence="4 5">
    <name type="scientific">Corynebacterium guangdongense</name>
    <dbReference type="NCBI Taxonomy" id="1783348"/>
    <lineage>
        <taxon>Bacteria</taxon>
        <taxon>Bacillati</taxon>
        <taxon>Actinomycetota</taxon>
        <taxon>Actinomycetes</taxon>
        <taxon>Mycobacteriales</taxon>
        <taxon>Corynebacteriaceae</taxon>
        <taxon>Corynebacterium</taxon>
    </lineage>
</organism>
<evidence type="ECO:0000259" key="2">
    <source>
        <dbReference type="Pfam" id="PF01757"/>
    </source>
</evidence>
<gene>
    <name evidence="4" type="ORF">J2S39_001313</name>
</gene>
<dbReference type="InterPro" id="IPR050879">
    <property type="entry name" value="Acyltransferase_3"/>
</dbReference>
<dbReference type="Pfam" id="PF19040">
    <property type="entry name" value="SGNH"/>
    <property type="match status" value="1"/>
</dbReference>
<feature type="transmembrane region" description="Helical" evidence="1">
    <location>
        <begin position="210"/>
        <end position="231"/>
    </location>
</feature>
<evidence type="ECO:0000256" key="1">
    <source>
        <dbReference type="SAM" id="Phobius"/>
    </source>
</evidence>
<feature type="domain" description="SGNH" evidence="3">
    <location>
        <begin position="469"/>
        <end position="700"/>
    </location>
</feature>
<comment type="caution">
    <text evidence="4">The sequence shown here is derived from an EMBL/GenBank/DDBJ whole genome shotgun (WGS) entry which is preliminary data.</text>
</comment>
<dbReference type="InterPro" id="IPR002656">
    <property type="entry name" value="Acyl_transf_3_dom"/>
</dbReference>
<keyword evidence="5" id="KW-1185">Reference proteome</keyword>
<name>A0ABU1ZZF3_9CORY</name>
<feature type="transmembrane region" description="Helical" evidence="1">
    <location>
        <begin position="328"/>
        <end position="349"/>
    </location>
</feature>
<accession>A0ABU1ZZF3</accession>
<feature type="transmembrane region" description="Helical" evidence="1">
    <location>
        <begin position="263"/>
        <end position="281"/>
    </location>
</feature>
<reference evidence="4" key="1">
    <citation type="submission" date="2023-07" db="EMBL/GenBank/DDBJ databases">
        <title>Sequencing the genomes of 1000 actinobacteria strains.</title>
        <authorList>
            <person name="Klenk H.-P."/>
        </authorList>
    </citation>
    <scope>NUCLEOTIDE SEQUENCE</scope>
    <source>
        <strain evidence="4">DSM 107476</strain>
    </source>
</reference>
<dbReference type="RefSeq" id="WP_290194590.1">
    <property type="nucleotide sequence ID" value="NZ_CP047654.1"/>
</dbReference>
<feature type="transmembrane region" description="Helical" evidence="1">
    <location>
        <begin position="180"/>
        <end position="198"/>
    </location>
</feature>
<feature type="transmembrane region" description="Helical" evidence="1">
    <location>
        <begin position="44"/>
        <end position="61"/>
    </location>
</feature>
<keyword evidence="1" id="KW-1133">Transmembrane helix</keyword>
<feature type="transmembrane region" description="Helical" evidence="1">
    <location>
        <begin position="151"/>
        <end position="168"/>
    </location>
</feature>
<keyword evidence="1" id="KW-0812">Transmembrane</keyword>
<dbReference type="Proteomes" id="UP001180840">
    <property type="component" value="Unassembled WGS sequence"/>
</dbReference>
<feature type="transmembrane region" description="Helical" evidence="1">
    <location>
        <begin position="238"/>
        <end position="257"/>
    </location>
</feature>